<organism evidence="1 2">
    <name type="scientific">Candidatus Niyogibacteria bacterium CG10_big_fil_rev_8_21_14_0_10_42_19</name>
    <dbReference type="NCBI Taxonomy" id="1974725"/>
    <lineage>
        <taxon>Bacteria</taxon>
        <taxon>Candidatus Niyogiibacteriota</taxon>
    </lineage>
</organism>
<name>A0A2H0TFY8_9BACT</name>
<dbReference type="CDD" id="cd06325">
    <property type="entry name" value="PBP1_ABC_unchar_transporter"/>
    <property type="match status" value="1"/>
</dbReference>
<dbReference type="Gene3D" id="3.40.50.2300">
    <property type="match status" value="2"/>
</dbReference>
<dbReference type="Pfam" id="PF04392">
    <property type="entry name" value="ABC_sub_bind"/>
    <property type="match status" value="1"/>
</dbReference>
<dbReference type="EMBL" id="PFCN01000017">
    <property type="protein sequence ID" value="PIR70451.1"/>
    <property type="molecule type" value="Genomic_DNA"/>
</dbReference>
<reference evidence="2" key="1">
    <citation type="submission" date="2017-09" db="EMBL/GenBank/DDBJ databases">
        <title>Depth-based differentiation of microbial function through sediment-hosted aquifers and enrichment of novel symbionts in the deep terrestrial subsurface.</title>
        <authorList>
            <person name="Probst A.J."/>
            <person name="Ladd B."/>
            <person name="Jarett J.K."/>
            <person name="Geller-Mcgrath D.E."/>
            <person name="Sieber C.M.K."/>
            <person name="Emerson J.B."/>
            <person name="Anantharaman K."/>
            <person name="Thomas B.C."/>
            <person name="Malmstrom R."/>
            <person name="Stieglmeier M."/>
            <person name="Klingl A."/>
            <person name="Woyke T."/>
            <person name="Ryan C.M."/>
            <person name="Banfield J.F."/>
        </authorList>
    </citation>
    <scope>NUCLEOTIDE SEQUENCE [LARGE SCALE GENOMIC DNA]</scope>
</reference>
<accession>A0A2H0TFY8</accession>
<dbReference type="PANTHER" id="PTHR35271:SF1">
    <property type="entry name" value="ABC TRANSPORTER, SUBSTRATE-BINDING LIPOPROTEIN"/>
    <property type="match status" value="1"/>
</dbReference>
<evidence type="ECO:0008006" key="3">
    <source>
        <dbReference type="Google" id="ProtNLM"/>
    </source>
</evidence>
<proteinExistence type="predicted"/>
<dbReference type="InterPro" id="IPR007487">
    <property type="entry name" value="ABC_transpt-TYRBP-like"/>
</dbReference>
<gene>
    <name evidence="1" type="ORF">COU46_01415</name>
</gene>
<dbReference type="AlphaFoldDB" id="A0A2H0TFY8"/>
<evidence type="ECO:0000313" key="1">
    <source>
        <dbReference type="EMBL" id="PIR70451.1"/>
    </source>
</evidence>
<sequence>MKNFVPLMVVVLFIFLIVVVLAQLSGSSKEDGRVYSVGIIARGSAYEQAIEGYKKRMTELGYEEGLNIVYDVRIVLDKDQLSGVVREFIAKDVDLIHTYSTPATQAAYKETKDIPRPIPVVFGSMGDPIISGVIKDIQRPGTNVTGVASLSTELTSKRLEILKQIDPGIERVAMPYTSKELKDVAADKSVEIAKKTADYLKINLILFPVTSEEDNKVVAEKITGDLVEGVVFGGDSLVWSGAGAYIQQAIKERIPLVSSSVEQAKSGALIGIGVDYSVSGIQSADITNKILRGGDPSKIPVQLPEKILLVVNMKTAQQIGIKFNMEFLSQVDLIISDD</sequence>
<dbReference type="PANTHER" id="PTHR35271">
    <property type="entry name" value="ABC TRANSPORTER, SUBSTRATE-BINDING LIPOPROTEIN-RELATED"/>
    <property type="match status" value="1"/>
</dbReference>
<evidence type="ECO:0000313" key="2">
    <source>
        <dbReference type="Proteomes" id="UP000229383"/>
    </source>
</evidence>
<protein>
    <recommendedName>
        <fullName evidence="3">ABC transporter substrate-binding protein</fullName>
    </recommendedName>
</protein>
<dbReference type="Proteomes" id="UP000229383">
    <property type="component" value="Unassembled WGS sequence"/>
</dbReference>
<comment type="caution">
    <text evidence="1">The sequence shown here is derived from an EMBL/GenBank/DDBJ whole genome shotgun (WGS) entry which is preliminary data.</text>
</comment>